<evidence type="ECO:0000256" key="2">
    <source>
        <dbReference type="ARBA" id="ARBA00022692"/>
    </source>
</evidence>
<feature type="transmembrane region" description="Helical" evidence="5">
    <location>
        <begin position="199"/>
        <end position="219"/>
    </location>
</feature>
<organism evidence="6 7">
    <name type="scientific">Georgenia alba</name>
    <dbReference type="NCBI Taxonomy" id="2233858"/>
    <lineage>
        <taxon>Bacteria</taxon>
        <taxon>Bacillati</taxon>
        <taxon>Actinomycetota</taxon>
        <taxon>Actinomycetes</taxon>
        <taxon>Micrococcales</taxon>
        <taxon>Bogoriellaceae</taxon>
        <taxon>Georgenia</taxon>
    </lineage>
</organism>
<feature type="transmembrane region" description="Helical" evidence="5">
    <location>
        <begin position="34"/>
        <end position="54"/>
    </location>
</feature>
<dbReference type="Proteomes" id="UP001596455">
    <property type="component" value="Unassembled WGS sequence"/>
</dbReference>
<proteinExistence type="predicted"/>
<dbReference type="InterPro" id="IPR000537">
    <property type="entry name" value="UbiA_prenyltransferase"/>
</dbReference>
<dbReference type="RefSeq" id="WP_382390155.1">
    <property type="nucleotide sequence ID" value="NZ_JBHTCQ010000001.1"/>
</dbReference>
<keyword evidence="2 5" id="KW-0812">Transmembrane</keyword>
<evidence type="ECO:0000256" key="5">
    <source>
        <dbReference type="SAM" id="Phobius"/>
    </source>
</evidence>
<feature type="transmembrane region" description="Helical" evidence="5">
    <location>
        <begin position="250"/>
        <end position="266"/>
    </location>
</feature>
<evidence type="ECO:0000313" key="6">
    <source>
        <dbReference type="EMBL" id="MFC7403569.1"/>
    </source>
</evidence>
<feature type="transmembrane region" description="Helical" evidence="5">
    <location>
        <begin position="132"/>
        <end position="150"/>
    </location>
</feature>
<comment type="subcellular location">
    <subcellularLocation>
        <location evidence="1">Membrane</location>
        <topology evidence="1">Multi-pass membrane protein</topology>
    </subcellularLocation>
</comment>
<evidence type="ECO:0000313" key="7">
    <source>
        <dbReference type="Proteomes" id="UP001596455"/>
    </source>
</evidence>
<dbReference type="EMBL" id="JBHTCQ010000001">
    <property type="protein sequence ID" value="MFC7403569.1"/>
    <property type="molecule type" value="Genomic_DNA"/>
</dbReference>
<evidence type="ECO:0000256" key="4">
    <source>
        <dbReference type="ARBA" id="ARBA00023136"/>
    </source>
</evidence>
<reference evidence="7" key="1">
    <citation type="journal article" date="2019" name="Int. J. Syst. Evol. Microbiol.">
        <title>The Global Catalogue of Microorganisms (GCM) 10K type strain sequencing project: providing services to taxonomists for standard genome sequencing and annotation.</title>
        <authorList>
            <consortium name="The Broad Institute Genomics Platform"/>
            <consortium name="The Broad Institute Genome Sequencing Center for Infectious Disease"/>
            <person name="Wu L."/>
            <person name="Ma J."/>
        </authorList>
    </citation>
    <scope>NUCLEOTIDE SEQUENCE [LARGE SCALE GENOMIC DNA]</scope>
    <source>
        <strain evidence="7">JCM 1490</strain>
    </source>
</reference>
<evidence type="ECO:0000256" key="3">
    <source>
        <dbReference type="ARBA" id="ARBA00022989"/>
    </source>
</evidence>
<feature type="transmembrane region" description="Helical" evidence="5">
    <location>
        <begin position="156"/>
        <end position="178"/>
    </location>
</feature>
<feature type="transmembrane region" description="Helical" evidence="5">
    <location>
        <begin position="225"/>
        <end position="243"/>
    </location>
</feature>
<keyword evidence="3 5" id="KW-1133">Transmembrane helix</keyword>
<name>A0ABW2Q232_9MICO</name>
<protein>
    <submittedName>
        <fullName evidence="6">UbiA family prenyltransferase</fullName>
    </submittedName>
</protein>
<feature type="transmembrane region" description="Helical" evidence="5">
    <location>
        <begin position="100"/>
        <end position="120"/>
    </location>
</feature>
<comment type="caution">
    <text evidence="6">The sequence shown here is derived from an EMBL/GenBank/DDBJ whole genome shotgun (WGS) entry which is preliminary data.</text>
</comment>
<keyword evidence="4 5" id="KW-0472">Membrane</keyword>
<gene>
    <name evidence="6" type="ORF">ACFQQL_00505</name>
</gene>
<dbReference type="InterPro" id="IPR044878">
    <property type="entry name" value="UbiA_sf"/>
</dbReference>
<accession>A0ABW2Q232</accession>
<keyword evidence="7" id="KW-1185">Reference proteome</keyword>
<sequence length="268" mass="26608">MPATVGALARACHPAPTAAVTALAALVSVAAGHGPGGVVTVTVAVLLGQLSIGWSNDLLDADRDRRVGRSDKPVATGELTVAVLRAALIVAAVLCVVTSAALGLAAGVVHVLLLVGSGWAYNLVLKRTVLSWLPYVVAFGALPAVAWLALDPPTAPPGWTVAVGSLLGLGAHLVNVLPDLEDDAATGIRGLPHRLGARASAVLAVAVLTAGSAVAVLGPGGPVPVWAWVVLAGVVALAVAGLVRAGRAPFRAALVIAVVNVVVLLVRA</sequence>
<dbReference type="Gene3D" id="1.10.357.140">
    <property type="entry name" value="UbiA prenyltransferase"/>
    <property type="match status" value="1"/>
</dbReference>
<dbReference type="Pfam" id="PF01040">
    <property type="entry name" value="UbiA"/>
    <property type="match status" value="1"/>
</dbReference>
<dbReference type="CDD" id="cd13956">
    <property type="entry name" value="PT_UbiA"/>
    <property type="match status" value="1"/>
</dbReference>
<evidence type="ECO:0000256" key="1">
    <source>
        <dbReference type="ARBA" id="ARBA00004141"/>
    </source>
</evidence>